<evidence type="ECO:0000313" key="1">
    <source>
        <dbReference type="EMBL" id="ACZ07761.1"/>
    </source>
</evidence>
<sequence length="75" mass="9035">MFYKISDIKRECDRIYSVEKINYITREGNEIKVFYNSWSNELTLGSDEEAEEFILEMHKLLNKKGLFRQILDLLI</sequence>
<reference evidence="1 2" key="2">
    <citation type="journal article" date="2010" name="Stand. Genomic Sci.">
        <title>Complete genome sequence of Sebaldella termitidis type strain (NCTC 11300).</title>
        <authorList>
            <person name="Harmon-Smith M."/>
            <person name="Celia L."/>
            <person name="Chertkov O."/>
            <person name="Lapidus A."/>
            <person name="Copeland A."/>
            <person name="Glavina Del Rio T."/>
            <person name="Nolan M."/>
            <person name="Lucas S."/>
            <person name="Tice H."/>
            <person name="Cheng J.F."/>
            <person name="Han C."/>
            <person name="Detter J.C."/>
            <person name="Bruce D."/>
            <person name="Goodwin L."/>
            <person name="Pitluck S."/>
            <person name="Pati A."/>
            <person name="Liolios K."/>
            <person name="Ivanova N."/>
            <person name="Mavromatis K."/>
            <person name="Mikhailova N."/>
            <person name="Chen A."/>
            <person name="Palaniappan K."/>
            <person name="Land M."/>
            <person name="Hauser L."/>
            <person name="Chang Y.J."/>
            <person name="Jeffries C.D."/>
            <person name="Brettin T."/>
            <person name="Goker M."/>
            <person name="Beck B."/>
            <person name="Bristow J."/>
            <person name="Eisen J.A."/>
            <person name="Markowitz V."/>
            <person name="Hugenholtz P."/>
            <person name="Kyrpides N.C."/>
            <person name="Klenk H.P."/>
            <person name="Chen F."/>
        </authorList>
    </citation>
    <scope>NUCLEOTIDE SEQUENCE [LARGE SCALE GENOMIC DNA]</scope>
    <source>
        <strain evidence="2">ATCC 33386 / NCTC 11300</strain>
    </source>
</reference>
<organism evidence="1 2">
    <name type="scientific">Sebaldella termitidis (strain ATCC 33386 / NCTC 11300)</name>
    <dbReference type="NCBI Taxonomy" id="526218"/>
    <lineage>
        <taxon>Bacteria</taxon>
        <taxon>Fusobacteriati</taxon>
        <taxon>Fusobacteriota</taxon>
        <taxon>Fusobacteriia</taxon>
        <taxon>Fusobacteriales</taxon>
        <taxon>Leptotrichiaceae</taxon>
        <taxon>Sebaldella</taxon>
    </lineage>
</organism>
<dbReference type="RefSeq" id="WP_012860357.1">
    <property type="nucleotide sequence ID" value="NC_013517.1"/>
</dbReference>
<gene>
    <name evidence="1" type="ordered locus">Sterm_0891</name>
</gene>
<evidence type="ECO:0000313" key="2">
    <source>
        <dbReference type="Proteomes" id="UP000000845"/>
    </source>
</evidence>
<dbReference type="EMBL" id="CP001739">
    <property type="protein sequence ID" value="ACZ07761.1"/>
    <property type="molecule type" value="Genomic_DNA"/>
</dbReference>
<dbReference type="STRING" id="526218.Sterm_0891"/>
<keyword evidence="2" id="KW-1185">Reference proteome</keyword>
<protein>
    <submittedName>
        <fullName evidence="1">Uncharacterized protein</fullName>
    </submittedName>
</protein>
<dbReference type="AlphaFoldDB" id="D1AR73"/>
<proteinExistence type="predicted"/>
<accession>D1AR73</accession>
<dbReference type="Proteomes" id="UP000000845">
    <property type="component" value="Chromosome"/>
</dbReference>
<name>D1AR73_SEBTE</name>
<reference evidence="2" key="1">
    <citation type="submission" date="2009-09" db="EMBL/GenBank/DDBJ databases">
        <title>The complete chromosome of Sebaldella termitidis ATCC 33386.</title>
        <authorList>
            <consortium name="US DOE Joint Genome Institute (JGI-PGF)"/>
            <person name="Lucas S."/>
            <person name="Copeland A."/>
            <person name="Lapidus A."/>
            <person name="Glavina del Rio T."/>
            <person name="Dalin E."/>
            <person name="Tice H."/>
            <person name="Bruce D."/>
            <person name="Goodwin L."/>
            <person name="Pitluck S."/>
            <person name="Kyrpides N."/>
            <person name="Mavromatis K."/>
            <person name="Ivanova N."/>
            <person name="Mikhailova N."/>
            <person name="Sims D."/>
            <person name="Meincke L."/>
            <person name="Brettin T."/>
            <person name="Detter J.C."/>
            <person name="Han C."/>
            <person name="Larimer F."/>
            <person name="Land M."/>
            <person name="Hauser L."/>
            <person name="Markowitz V."/>
            <person name="Cheng J.F."/>
            <person name="Hugenholtz P."/>
            <person name="Woyke T."/>
            <person name="Wu D."/>
            <person name="Eisen J.A."/>
        </authorList>
    </citation>
    <scope>NUCLEOTIDE SEQUENCE [LARGE SCALE GENOMIC DNA]</scope>
    <source>
        <strain evidence="2">ATCC 33386 / NCTC 11300</strain>
    </source>
</reference>
<dbReference type="HOGENOM" id="CLU_2668962_0_0_0"/>
<dbReference type="KEGG" id="str:Sterm_0891"/>